<protein>
    <submittedName>
        <fullName evidence="1">Uncharacterized protein</fullName>
    </submittedName>
</protein>
<dbReference type="EMBL" id="KZ613516">
    <property type="protein sequence ID" value="PMD15084.1"/>
    <property type="molecule type" value="Genomic_DNA"/>
</dbReference>
<proteinExistence type="predicted"/>
<gene>
    <name evidence="1" type="ORF">NA56DRAFT_710305</name>
</gene>
<evidence type="ECO:0000313" key="2">
    <source>
        <dbReference type="Proteomes" id="UP000235672"/>
    </source>
</evidence>
<reference evidence="1 2" key="1">
    <citation type="submission" date="2016-05" db="EMBL/GenBank/DDBJ databases">
        <title>A degradative enzymes factory behind the ericoid mycorrhizal symbiosis.</title>
        <authorList>
            <consortium name="DOE Joint Genome Institute"/>
            <person name="Martino E."/>
            <person name="Morin E."/>
            <person name="Grelet G."/>
            <person name="Kuo A."/>
            <person name="Kohler A."/>
            <person name="Daghino S."/>
            <person name="Barry K."/>
            <person name="Choi C."/>
            <person name="Cichocki N."/>
            <person name="Clum A."/>
            <person name="Copeland A."/>
            <person name="Hainaut M."/>
            <person name="Haridas S."/>
            <person name="Labutti K."/>
            <person name="Lindquist E."/>
            <person name="Lipzen A."/>
            <person name="Khouja H.-R."/>
            <person name="Murat C."/>
            <person name="Ohm R."/>
            <person name="Olson A."/>
            <person name="Spatafora J."/>
            <person name="Veneault-Fourrey C."/>
            <person name="Henrissat B."/>
            <person name="Grigoriev I."/>
            <person name="Martin F."/>
            <person name="Perotto S."/>
        </authorList>
    </citation>
    <scope>NUCLEOTIDE SEQUENCE [LARGE SCALE GENOMIC DNA]</scope>
    <source>
        <strain evidence="1 2">UAMH 7357</strain>
    </source>
</reference>
<sequence>MLNTIKKRERAALYRAGITARRCEKLKREVILDGDIPLSDLSYAMAIGYSSAIETPFVTTSSFITVSSTGD</sequence>
<dbReference type="Proteomes" id="UP000235672">
    <property type="component" value="Unassembled WGS sequence"/>
</dbReference>
<dbReference type="AlphaFoldDB" id="A0A2J6PM29"/>
<name>A0A2J6PM29_9HELO</name>
<accession>A0A2J6PM29</accession>
<evidence type="ECO:0000313" key="1">
    <source>
        <dbReference type="EMBL" id="PMD15084.1"/>
    </source>
</evidence>
<keyword evidence="2" id="KW-1185">Reference proteome</keyword>
<organism evidence="1 2">
    <name type="scientific">Hyaloscypha hepaticicola</name>
    <dbReference type="NCBI Taxonomy" id="2082293"/>
    <lineage>
        <taxon>Eukaryota</taxon>
        <taxon>Fungi</taxon>
        <taxon>Dikarya</taxon>
        <taxon>Ascomycota</taxon>
        <taxon>Pezizomycotina</taxon>
        <taxon>Leotiomycetes</taxon>
        <taxon>Helotiales</taxon>
        <taxon>Hyaloscyphaceae</taxon>
        <taxon>Hyaloscypha</taxon>
    </lineage>
</organism>